<evidence type="ECO:0000256" key="4">
    <source>
        <dbReference type="ARBA" id="ARBA00023186"/>
    </source>
</evidence>
<name>A0ABQ4Y1X3_9ASTR</name>
<reference evidence="6" key="1">
    <citation type="journal article" date="2022" name="Int. J. Mol. Sci.">
        <title>Draft Genome of Tanacetum Coccineum: Genomic Comparison of Closely Related Tanacetum-Family Plants.</title>
        <authorList>
            <person name="Yamashiro T."/>
            <person name="Shiraishi A."/>
            <person name="Nakayama K."/>
            <person name="Satake H."/>
        </authorList>
    </citation>
    <scope>NUCLEOTIDE SEQUENCE</scope>
</reference>
<dbReference type="PROSITE" id="PS00750">
    <property type="entry name" value="TCP1_1"/>
    <property type="match status" value="1"/>
</dbReference>
<evidence type="ECO:0000256" key="5">
    <source>
        <dbReference type="SAM" id="MobiDB-lite"/>
    </source>
</evidence>
<dbReference type="InterPro" id="IPR027410">
    <property type="entry name" value="TCP-1-like_intermed_sf"/>
</dbReference>
<evidence type="ECO:0000313" key="6">
    <source>
        <dbReference type="EMBL" id="GJS71153.1"/>
    </source>
</evidence>
<dbReference type="PANTHER" id="PTHR11353">
    <property type="entry name" value="CHAPERONIN"/>
    <property type="match status" value="1"/>
</dbReference>
<feature type="region of interest" description="Disordered" evidence="5">
    <location>
        <begin position="1"/>
        <end position="59"/>
    </location>
</feature>
<keyword evidence="4" id="KW-0143">Chaperone</keyword>
<dbReference type="PROSITE" id="PS00995">
    <property type="entry name" value="TCP1_3"/>
    <property type="match status" value="1"/>
</dbReference>
<evidence type="ECO:0000256" key="2">
    <source>
        <dbReference type="ARBA" id="ARBA00022741"/>
    </source>
</evidence>
<dbReference type="InterPro" id="IPR027413">
    <property type="entry name" value="GROEL-like_equatorial_sf"/>
</dbReference>
<keyword evidence="2" id="KW-0547">Nucleotide-binding</keyword>
<evidence type="ECO:0000256" key="3">
    <source>
        <dbReference type="ARBA" id="ARBA00022840"/>
    </source>
</evidence>
<dbReference type="EMBL" id="BQNB010009985">
    <property type="protein sequence ID" value="GJS71153.1"/>
    <property type="molecule type" value="Genomic_DNA"/>
</dbReference>
<reference evidence="6" key="2">
    <citation type="submission" date="2022-01" db="EMBL/GenBank/DDBJ databases">
        <authorList>
            <person name="Yamashiro T."/>
            <person name="Shiraishi A."/>
            <person name="Satake H."/>
            <person name="Nakayama K."/>
        </authorList>
    </citation>
    <scope>NUCLEOTIDE SEQUENCE</scope>
</reference>
<feature type="compositionally biased region" description="Gly residues" evidence="5">
    <location>
        <begin position="41"/>
        <end position="52"/>
    </location>
</feature>
<dbReference type="InterPro" id="IPR002194">
    <property type="entry name" value="Chaperonin_TCP-1_CS"/>
</dbReference>
<evidence type="ECO:0000256" key="1">
    <source>
        <dbReference type="ARBA" id="ARBA00008020"/>
    </source>
</evidence>
<evidence type="ECO:0000313" key="7">
    <source>
        <dbReference type="Proteomes" id="UP001151760"/>
    </source>
</evidence>
<keyword evidence="3" id="KW-0067">ATP-binding</keyword>
<dbReference type="InterPro" id="IPR027409">
    <property type="entry name" value="GroEL-like_apical_dom_sf"/>
</dbReference>
<dbReference type="Gene3D" id="3.30.260.10">
    <property type="entry name" value="TCP-1-like chaperonin intermediate domain"/>
    <property type="match status" value="1"/>
</dbReference>
<gene>
    <name evidence="6" type="ORF">Tco_0703994</name>
</gene>
<dbReference type="Gene3D" id="1.10.560.10">
    <property type="entry name" value="GroEL-like equatorial domain"/>
    <property type="match status" value="1"/>
</dbReference>
<feature type="compositionally biased region" description="Basic and acidic residues" evidence="5">
    <location>
        <begin position="1"/>
        <end position="10"/>
    </location>
</feature>
<dbReference type="Proteomes" id="UP001151760">
    <property type="component" value="Unassembled WGS sequence"/>
</dbReference>
<dbReference type="SUPFAM" id="SSF52029">
    <property type="entry name" value="GroEL apical domain-like"/>
    <property type="match status" value="1"/>
</dbReference>
<protein>
    <submittedName>
        <fullName evidence="6">T-complex protein 1 subunit gamma</fullName>
    </submittedName>
</protein>
<proteinExistence type="inferred from homology"/>
<comment type="caution">
    <text evidence="6">The sequence shown here is derived from an EMBL/GenBank/DDBJ whole genome shotgun (WGS) entry which is preliminary data.</text>
</comment>
<dbReference type="SUPFAM" id="SSF48592">
    <property type="entry name" value="GroEL equatorial domain-like"/>
    <property type="match status" value="1"/>
</dbReference>
<feature type="compositionally biased region" description="Basic and acidic residues" evidence="5">
    <location>
        <begin position="30"/>
        <end position="40"/>
    </location>
</feature>
<comment type="similarity">
    <text evidence="1">Belongs to the TCP-1 chaperonin family.</text>
</comment>
<dbReference type="Pfam" id="PF00118">
    <property type="entry name" value="Cpn60_TCP1"/>
    <property type="match status" value="1"/>
</dbReference>
<organism evidence="6 7">
    <name type="scientific">Tanacetum coccineum</name>
    <dbReference type="NCBI Taxonomy" id="301880"/>
    <lineage>
        <taxon>Eukaryota</taxon>
        <taxon>Viridiplantae</taxon>
        <taxon>Streptophyta</taxon>
        <taxon>Embryophyta</taxon>
        <taxon>Tracheophyta</taxon>
        <taxon>Spermatophyta</taxon>
        <taxon>Magnoliopsida</taxon>
        <taxon>eudicotyledons</taxon>
        <taxon>Gunneridae</taxon>
        <taxon>Pentapetalae</taxon>
        <taxon>asterids</taxon>
        <taxon>campanulids</taxon>
        <taxon>Asterales</taxon>
        <taxon>Asteraceae</taxon>
        <taxon>Asteroideae</taxon>
        <taxon>Anthemideae</taxon>
        <taxon>Anthemidinae</taxon>
        <taxon>Tanacetum</taxon>
    </lineage>
</organism>
<sequence length="335" mass="36835">MSNVETKTKPTLDNYNNDEDNYSNNNNDDALNKPEKKRGVDGLGGVGHGNGGISDDMNTGTTIVMEDSLTRESGSKVHHQNIQASKAVADIIRTTLGPRSMLKMLLDASGELDIAHPAAKSMIELSRTQDEEVGDGTTSVIVLAGEMLHVAEAFIDKKYHPTVICRAYVKALEDALAVLDKISMSIDVNDRSMMLGLVKSCIGTKFTSQFGDLIADLALDATTTVGMDLGQGIKEVDIKKYIKVEKIPGGQLEDSKVLKGVMFNKDVVVPGKMKRKIINPRVILLDCPLEYKKGAQISDTCNFNHRLHSHFDFTIFRVSLRMALASRWKFNFESN</sequence>
<accession>A0ABQ4Y1X3</accession>
<dbReference type="SUPFAM" id="SSF54849">
    <property type="entry name" value="GroEL-intermediate domain like"/>
    <property type="match status" value="1"/>
</dbReference>
<dbReference type="InterPro" id="IPR017998">
    <property type="entry name" value="Chaperone_TCP-1"/>
</dbReference>
<keyword evidence="7" id="KW-1185">Reference proteome</keyword>
<dbReference type="InterPro" id="IPR002423">
    <property type="entry name" value="Cpn60/GroEL/TCP-1"/>
</dbReference>